<feature type="transmembrane region" description="Helical" evidence="12">
    <location>
        <begin position="496"/>
        <end position="514"/>
    </location>
</feature>
<gene>
    <name evidence="14" type="primary">SYP51_2</name>
    <name evidence="14" type="ORF">CFP56_017436</name>
</gene>
<evidence type="ECO:0000256" key="4">
    <source>
        <dbReference type="ARBA" id="ARBA00022927"/>
    </source>
</evidence>
<keyword evidence="2" id="KW-0813">Transport</keyword>
<keyword evidence="3 12" id="KW-0812">Transmembrane</keyword>
<dbReference type="GO" id="GO:0006906">
    <property type="term" value="P:vesicle fusion"/>
    <property type="evidence" value="ECO:0007669"/>
    <property type="project" value="TreeGrafter"/>
</dbReference>
<evidence type="ECO:0000256" key="5">
    <source>
        <dbReference type="ARBA" id="ARBA00022989"/>
    </source>
</evidence>
<evidence type="ECO:0000256" key="1">
    <source>
        <dbReference type="ARBA" id="ARBA00009063"/>
    </source>
</evidence>
<evidence type="ECO:0000256" key="10">
    <source>
        <dbReference type="ARBA" id="ARBA00054128"/>
    </source>
</evidence>
<dbReference type="PANTHER" id="PTHR19957">
    <property type="entry name" value="SYNTAXIN"/>
    <property type="match status" value="1"/>
</dbReference>
<dbReference type="GO" id="GO:0005794">
    <property type="term" value="C:Golgi apparatus"/>
    <property type="evidence" value="ECO:0007669"/>
    <property type="project" value="UniProtKB-SubCell"/>
</dbReference>
<dbReference type="PANTHER" id="PTHR19957:SF285">
    <property type="entry name" value="SYNTAXIN-51-RELATED"/>
    <property type="match status" value="1"/>
</dbReference>
<evidence type="ECO:0000256" key="12">
    <source>
        <dbReference type="SAM" id="Phobius"/>
    </source>
</evidence>
<keyword evidence="6" id="KW-0333">Golgi apparatus</keyword>
<keyword evidence="4" id="KW-0653">Protein transport</keyword>
<dbReference type="GO" id="GO:0006886">
    <property type="term" value="P:intracellular protein transport"/>
    <property type="evidence" value="ECO:0007669"/>
    <property type="project" value="TreeGrafter"/>
</dbReference>
<dbReference type="GO" id="GO:0048278">
    <property type="term" value="P:vesicle docking"/>
    <property type="evidence" value="ECO:0007669"/>
    <property type="project" value="TreeGrafter"/>
</dbReference>
<evidence type="ECO:0000256" key="11">
    <source>
        <dbReference type="ARBA" id="ARBA00060376"/>
    </source>
</evidence>
<dbReference type="InterPro" id="IPR045242">
    <property type="entry name" value="Syntaxin"/>
</dbReference>
<evidence type="ECO:0000256" key="3">
    <source>
        <dbReference type="ARBA" id="ARBA00022692"/>
    </source>
</evidence>
<keyword evidence="8 12" id="KW-0472">Membrane</keyword>
<organism evidence="14 15">
    <name type="scientific">Quercus suber</name>
    <name type="common">Cork oak</name>
    <dbReference type="NCBI Taxonomy" id="58331"/>
    <lineage>
        <taxon>Eukaryota</taxon>
        <taxon>Viridiplantae</taxon>
        <taxon>Streptophyta</taxon>
        <taxon>Embryophyta</taxon>
        <taxon>Tracheophyta</taxon>
        <taxon>Spermatophyta</taxon>
        <taxon>Magnoliopsida</taxon>
        <taxon>eudicotyledons</taxon>
        <taxon>Gunneridae</taxon>
        <taxon>Pentapetalae</taxon>
        <taxon>rosids</taxon>
        <taxon>fabids</taxon>
        <taxon>Fagales</taxon>
        <taxon>Fagaceae</taxon>
        <taxon>Quercus</taxon>
    </lineage>
</organism>
<dbReference type="EMBL" id="PKMF04000274">
    <property type="protein sequence ID" value="KAK7839879.1"/>
    <property type="molecule type" value="Genomic_DNA"/>
</dbReference>
<dbReference type="FunFam" id="1.20.5.110:FF:000030">
    <property type="entry name" value="syntaxin-51 isoform X2"/>
    <property type="match status" value="2"/>
</dbReference>
<comment type="similarity">
    <text evidence="1">Belongs to the syntaxin family.</text>
</comment>
<protein>
    <submittedName>
        <fullName evidence="14">Syntaxin-51</fullName>
    </submittedName>
</protein>
<dbReference type="SUPFAM" id="SSF58038">
    <property type="entry name" value="SNARE fusion complex"/>
    <property type="match status" value="2"/>
</dbReference>
<comment type="caution">
    <text evidence="14">The sequence shown here is derived from an EMBL/GenBank/DDBJ whole genome shotgun (WGS) entry which is preliminary data.</text>
</comment>
<dbReference type="Proteomes" id="UP000237347">
    <property type="component" value="Unassembled WGS sequence"/>
</dbReference>
<feature type="domain" description="T-SNARE coiled-coil homology" evidence="13">
    <location>
        <begin position="421"/>
        <end position="483"/>
    </location>
</feature>
<dbReference type="GO" id="GO:0005484">
    <property type="term" value="F:SNAP receptor activity"/>
    <property type="evidence" value="ECO:0007669"/>
    <property type="project" value="TreeGrafter"/>
</dbReference>
<reference evidence="14 15" key="1">
    <citation type="journal article" date="2018" name="Sci. Data">
        <title>The draft genome sequence of cork oak.</title>
        <authorList>
            <person name="Ramos A.M."/>
            <person name="Usie A."/>
            <person name="Barbosa P."/>
            <person name="Barros P.M."/>
            <person name="Capote T."/>
            <person name="Chaves I."/>
            <person name="Simoes F."/>
            <person name="Abreu I."/>
            <person name="Carrasquinho I."/>
            <person name="Faro C."/>
            <person name="Guimaraes J.B."/>
            <person name="Mendonca D."/>
            <person name="Nobrega F."/>
            <person name="Rodrigues L."/>
            <person name="Saibo N.J.M."/>
            <person name="Varela M.C."/>
            <person name="Egas C."/>
            <person name="Matos J."/>
            <person name="Miguel C.M."/>
            <person name="Oliveira M.M."/>
            <person name="Ricardo C.P."/>
            <person name="Goncalves S."/>
        </authorList>
    </citation>
    <scope>NUCLEOTIDE SEQUENCE [LARGE SCALE GENOMIC DNA]</scope>
    <source>
        <strain evidence="15">cv. HL8</strain>
    </source>
</reference>
<evidence type="ECO:0000256" key="7">
    <source>
        <dbReference type="ARBA" id="ARBA00023054"/>
    </source>
</evidence>
<evidence type="ECO:0000259" key="13">
    <source>
        <dbReference type="PROSITE" id="PS50192"/>
    </source>
</evidence>
<dbReference type="InterPro" id="IPR000727">
    <property type="entry name" value="T_SNARE_dom"/>
</dbReference>
<evidence type="ECO:0000256" key="6">
    <source>
        <dbReference type="ARBA" id="ARBA00023034"/>
    </source>
</evidence>
<keyword evidence="7" id="KW-0175">Coiled coil</keyword>
<feature type="domain" description="T-SNARE coiled-coil homology" evidence="13">
    <location>
        <begin position="232"/>
        <end position="283"/>
    </location>
</feature>
<keyword evidence="5 12" id="KW-1133">Transmembrane helix</keyword>
<sequence>MATINSFRGKVPSDLKSEELSYVMNSIMYALGLMVSSTDSVGLRKRMKVLINGHAVDSVVASQVVLVPYVISKFYLLLHKYDLVSITIKFPKRRSMAASADSWVKEYNEAVKLADDINGMISERSSLPATGPDAQRHASSIRRKITILGTRLDSLQSLLSKIPGKQPITEKEMNRRKDNLANLRSKVNQMASTLNMSNFANRDSLIGPEIKPADAVSRTVGLDNSGLVGLQRQVMKEQDEDLEKLEVTVVSTKHIALAVNEELDLHTRLIDDLDQHVDVTDSRSMAASADSWVKEYNEAVKLADDINGMISERSSLPATGPDAQRHASSIRRKITILGTRLDSLQSLLSKIPGKQPITEKEMNRRKDNLANLRSKVNQMASTLNMSNFANRDSLIGPEIKPADAVSRTVGLDNSGLVGLQRQVMKEQDEDLEKLEVTVVSTKHIALAVNEELDLHTRLIDDLDQHVDVTDSRLRRVQKNLAILNKRTKGGCSCMCLLLSVIGIVVLVAVIYLLIKYL</sequence>
<proteinExistence type="inferred from homology"/>
<dbReference type="SMART" id="SM00397">
    <property type="entry name" value="t_SNARE"/>
    <property type="match status" value="2"/>
</dbReference>
<accession>A0AAW0KN41</accession>
<keyword evidence="15" id="KW-1185">Reference proteome</keyword>
<dbReference type="PROSITE" id="PS50192">
    <property type="entry name" value="T_SNARE"/>
    <property type="match status" value="2"/>
</dbReference>
<comment type="subcellular location">
    <subcellularLocation>
        <location evidence="9">Golgi apparatus</location>
        <location evidence="9">trans-Golgi network membrane</location>
        <topology evidence="9">Single-pass type IV membrane protein</topology>
    </subcellularLocation>
    <subcellularLocation>
        <location evidence="11">Prevacuolar compartment membrane</location>
        <topology evidence="11">Single-pass type IV membrane protein</topology>
    </subcellularLocation>
</comment>
<evidence type="ECO:0000256" key="2">
    <source>
        <dbReference type="ARBA" id="ARBA00022448"/>
    </source>
</evidence>
<evidence type="ECO:0000256" key="9">
    <source>
        <dbReference type="ARBA" id="ARBA00037801"/>
    </source>
</evidence>
<evidence type="ECO:0000313" key="14">
    <source>
        <dbReference type="EMBL" id="KAK7839879.1"/>
    </source>
</evidence>
<dbReference type="Gene3D" id="1.20.5.110">
    <property type="match status" value="2"/>
</dbReference>
<dbReference type="GO" id="GO:0000149">
    <property type="term" value="F:SNARE binding"/>
    <property type="evidence" value="ECO:0007669"/>
    <property type="project" value="TreeGrafter"/>
</dbReference>
<dbReference type="GO" id="GO:0031201">
    <property type="term" value="C:SNARE complex"/>
    <property type="evidence" value="ECO:0007669"/>
    <property type="project" value="TreeGrafter"/>
</dbReference>
<dbReference type="Pfam" id="PF05739">
    <property type="entry name" value="SNARE"/>
    <property type="match status" value="1"/>
</dbReference>
<comment type="function">
    <text evidence="10">Vesicle trafficking protein that functions in the secretory pathway.</text>
</comment>
<evidence type="ECO:0000256" key="8">
    <source>
        <dbReference type="ARBA" id="ARBA00023136"/>
    </source>
</evidence>
<evidence type="ECO:0000313" key="15">
    <source>
        <dbReference type="Proteomes" id="UP000237347"/>
    </source>
</evidence>
<dbReference type="CDD" id="cd15841">
    <property type="entry name" value="SNARE_Qc"/>
    <property type="match status" value="2"/>
</dbReference>
<name>A0AAW0KN41_QUESU</name>
<dbReference type="GO" id="GO:0010008">
    <property type="term" value="C:endosome membrane"/>
    <property type="evidence" value="ECO:0007669"/>
    <property type="project" value="UniProtKB-ARBA"/>
</dbReference>
<dbReference type="AlphaFoldDB" id="A0AAW0KN41"/>